<organism evidence="1 2">
    <name type="scientific">Citrus sinensis</name>
    <name type="common">Sweet orange</name>
    <name type="synonym">Citrus aurantium var. sinensis</name>
    <dbReference type="NCBI Taxonomy" id="2711"/>
    <lineage>
        <taxon>Eukaryota</taxon>
        <taxon>Viridiplantae</taxon>
        <taxon>Streptophyta</taxon>
        <taxon>Embryophyta</taxon>
        <taxon>Tracheophyta</taxon>
        <taxon>Spermatophyta</taxon>
        <taxon>Magnoliopsida</taxon>
        <taxon>eudicotyledons</taxon>
        <taxon>Gunneridae</taxon>
        <taxon>Pentapetalae</taxon>
        <taxon>rosids</taxon>
        <taxon>malvids</taxon>
        <taxon>Sapindales</taxon>
        <taxon>Rutaceae</taxon>
        <taxon>Aurantioideae</taxon>
        <taxon>Citrus</taxon>
    </lineage>
</organism>
<proteinExistence type="predicted"/>
<keyword evidence="2" id="KW-1185">Reference proteome</keyword>
<sequence length="227" mass="25138">MSSQKFQSCTQCLEHIGCDDPKSFALAELKHLEKLGFADAKSHNLGYKCNHVIVDGDFKFVEYSWGNPDLAGEFLCNKQANTSTSSVHTSAGEARGKESSKSSNGNISENSFYGNGKSRASNTKWHLVSGRTVSSFLGKDYVKPAQPANGTFLASKPLKLDPKEFPMSALCREESKPKQSKDDHLQKDMEDFLFKFPGDGFQLNRDVIQEVLDSCGYDMQKVRTISS</sequence>
<dbReference type="Proteomes" id="UP000829398">
    <property type="component" value="Chromosome 7"/>
</dbReference>
<reference evidence="2" key="1">
    <citation type="journal article" date="2023" name="Hortic. Res.">
        <title>A chromosome-level phased genome enabling allele-level studies in sweet orange: a case study on citrus Huanglongbing tolerance.</title>
        <authorList>
            <person name="Wu B."/>
            <person name="Yu Q."/>
            <person name="Deng Z."/>
            <person name="Duan Y."/>
            <person name="Luo F."/>
            <person name="Gmitter F. Jr."/>
        </authorList>
    </citation>
    <scope>NUCLEOTIDE SEQUENCE [LARGE SCALE GENOMIC DNA]</scope>
    <source>
        <strain evidence="2">cv. Valencia</strain>
    </source>
</reference>
<evidence type="ECO:0000313" key="1">
    <source>
        <dbReference type="EMBL" id="KAH9715165.1"/>
    </source>
</evidence>
<evidence type="ECO:0000313" key="2">
    <source>
        <dbReference type="Proteomes" id="UP000829398"/>
    </source>
</evidence>
<comment type="caution">
    <text evidence="1">The sequence shown here is derived from an EMBL/GenBank/DDBJ whole genome shotgun (WGS) entry which is preliminary data.</text>
</comment>
<protein>
    <submittedName>
        <fullName evidence="1">Uncharacterized protein</fullName>
    </submittedName>
</protein>
<name>A0ACB8JE37_CITSI</name>
<dbReference type="EMBL" id="CM039176">
    <property type="protein sequence ID" value="KAH9715165.1"/>
    <property type="molecule type" value="Genomic_DNA"/>
</dbReference>
<gene>
    <name evidence="1" type="ORF">KPL71_020936</name>
</gene>
<accession>A0ACB8JE37</accession>